<dbReference type="AlphaFoldDB" id="A0A518GDU0"/>
<name>A0A518GDU0_9BACT</name>
<dbReference type="KEGG" id="ahel:Q31a_51410"/>
<reference evidence="3 4" key="1">
    <citation type="submission" date="2019-02" db="EMBL/GenBank/DDBJ databases">
        <title>Deep-cultivation of Planctomycetes and their phenomic and genomic characterization uncovers novel biology.</title>
        <authorList>
            <person name="Wiegand S."/>
            <person name="Jogler M."/>
            <person name="Boedeker C."/>
            <person name="Pinto D."/>
            <person name="Vollmers J."/>
            <person name="Rivas-Marin E."/>
            <person name="Kohn T."/>
            <person name="Peeters S.H."/>
            <person name="Heuer A."/>
            <person name="Rast P."/>
            <person name="Oberbeckmann S."/>
            <person name="Bunk B."/>
            <person name="Jeske O."/>
            <person name="Meyerdierks A."/>
            <person name="Storesund J.E."/>
            <person name="Kallscheuer N."/>
            <person name="Luecker S."/>
            <person name="Lage O.M."/>
            <person name="Pohl T."/>
            <person name="Merkel B.J."/>
            <person name="Hornburger P."/>
            <person name="Mueller R.-W."/>
            <person name="Bruemmer F."/>
            <person name="Labrenz M."/>
            <person name="Spormann A.M."/>
            <person name="Op den Camp H."/>
            <person name="Overmann J."/>
            <person name="Amann R."/>
            <person name="Jetten M.S.M."/>
            <person name="Mascher T."/>
            <person name="Medema M.H."/>
            <person name="Devos D.P."/>
            <person name="Kaster A.-K."/>
            <person name="Ovreas L."/>
            <person name="Rohde M."/>
            <person name="Galperin M.Y."/>
            <person name="Jogler C."/>
        </authorList>
    </citation>
    <scope>NUCLEOTIDE SEQUENCE [LARGE SCALE GENOMIC DNA]</scope>
    <source>
        <strain evidence="3 4">Q31a</strain>
    </source>
</reference>
<evidence type="ECO:0000256" key="1">
    <source>
        <dbReference type="ARBA" id="ARBA00023172"/>
    </source>
</evidence>
<dbReference type="Gene3D" id="1.10.443.10">
    <property type="entry name" value="Intergrase catalytic core"/>
    <property type="match status" value="1"/>
</dbReference>
<dbReference type="GO" id="GO:0006310">
    <property type="term" value="P:DNA recombination"/>
    <property type="evidence" value="ECO:0007669"/>
    <property type="project" value="UniProtKB-KW"/>
</dbReference>
<organism evidence="3 4">
    <name type="scientific">Aureliella helgolandensis</name>
    <dbReference type="NCBI Taxonomy" id="2527968"/>
    <lineage>
        <taxon>Bacteria</taxon>
        <taxon>Pseudomonadati</taxon>
        <taxon>Planctomycetota</taxon>
        <taxon>Planctomycetia</taxon>
        <taxon>Pirellulales</taxon>
        <taxon>Pirellulaceae</taxon>
        <taxon>Aureliella</taxon>
    </lineage>
</organism>
<keyword evidence="1" id="KW-0233">DNA recombination</keyword>
<dbReference type="Proteomes" id="UP000318017">
    <property type="component" value="Chromosome"/>
</dbReference>
<dbReference type="GO" id="GO:0015074">
    <property type="term" value="P:DNA integration"/>
    <property type="evidence" value="ECO:0007669"/>
    <property type="project" value="InterPro"/>
</dbReference>
<accession>A0A518GDU0</accession>
<dbReference type="GO" id="GO:0003677">
    <property type="term" value="F:DNA binding"/>
    <property type="evidence" value="ECO:0007669"/>
    <property type="project" value="InterPro"/>
</dbReference>
<proteinExistence type="predicted"/>
<evidence type="ECO:0000256" key="2">
    <source>
        <dbReference type="SAM" id="MobiDB-lite"/>
    </source>
</evidence>
<protein>
    <submittedName>
        <fullName evidence="3">Site-specific tyrosine recombinase XerD</fullName>
    </submittedName>
</protein>
<evidence type="ECO:0000313" key="3">
    <source>
        <dbReference type="EMBL" id="QDV26762.1"/>
    </source>
</evidence>
<keyword evidence="4" id="KW-1185">Reference proteome</keyword>
<dbReference type="InterPro" id="IPR011010">
    <property type="entry name" value="DNA_brk_join_enz"/>
</dbReference>
<evidence type="ECO:0000313" key="4">
    <source>
        <dbReference type="Proteomes" id="UP000318017"/>
    </source>
</evidence>
<sequence length="308" mass="34156">MSSLLEANFLNLLQCLETLIAERSICRDTQNQYRKAARCFGEFLGAPATLADLEEMVVNRWLLSLEQTKSPETVRLRKAGITAVWNWAAGCGLHRHYNPNRLRKIKLRKRAPVAWSVDDVRLLLCAAELVPGSLAIGVPASELLTAWIWIGYEAGIRPGDILRLEPAQVGETITIVQHKTGRPHSFRLSPPALAAVQRLGSHGREKLFGLPKSTARRWELRLFEIAETIGFKRRRGQGLGTLRKAHGTEVARRGGLEAAAQSLGHISGTRIARDHYVQPDAIHMPPLPPSLLNDDAETATNSRPRECA</sequence>
<dbReference type="EMBL" id="CP036298">
    <property type="protein sequence ID" value="QDV26762.1"/>
    <property type="molecule type" value="Genomic_DNA"/>
</dbReference>
<dbReference type="SUPFAM" id="SSF56349">
    <property type="entry name" value="DNA breaking-rejoining enzymes"/>
    <property type="match status" value="1"/>
</dbReference>
<gene>
    <name evidence="3" type="ORF">Q31a_51410</name>
</gene>
<feature type="region of interest" description="Disordered" evidence="2">
    <location>
        <begin position="282"/>
        <end position="308"/>
    </location>
</feature>
<dbReference type="InterPro" id="IPR013762">
    <property type="entry name" value="Integrase-like_cat_sf"/>
</dbReference>